<dbReference type="Proteomes" id="UP001432146">
    <property type="component" value="Unassembled WGS sequence"/>
</dbReference>
<sequence length="162" mass="18503">MTFTRRQASVKYSDSFGIFFTPTSNMKAIFAIGCLFLLAAAVRADEDDEVFEILKDDIKACSAEQGISEDQLHKFFDVNLKGDEKQTWGCIQLCVMKRLNTFVDGHIQPENFREHLEKNPKHTDEITATIEGLKKCVDEVAEIPDECEMVYEFSSCFRKLSN</sequence>
<name>A0AAW1AJ43_9HYME</name>
<dbReference type="InterPro" id="IPR036728">
    <property type="entry name" value="PBP_GOBP_sf"/>
</dbReference>
<dbReference type="InterPro" id="IPR006170">
    <property type="entry name" value="PBP/GOBP"/>
</dbReference>
<dbReference type="Gene3D" id="1.10.238.20">
    <property type="entry name" value="Pheromone/general odorant binding protein domain"/>
    <property type="match status" value="1"/>
</dbReference>
<protein>
    <submittedName>
        <fullName evidence="1">Uncharacterized protein</fullName>
    </submittedName>
</protein>
<dbReference type="GO" id="GO:0005549">
    <property type="term" value="F:odorant binding"/>
    <property type="evidence" value="ECO:0007669"/>
    <property type="project" value="InterPro"/>
</dbReference>
<dbReference type="Pfam" id="PF01395">
    <property type="entry name" value="PBP_GOBP"/>
    <property type="match status" value="1"/>
</dbReference>
<organism evidence="1 2">
    <name type="scientific">Tetragonisca angustula</name>
    <dbReference type="NCBI Taxonomy" id="166442"/>
    <lineage>
        <taxon>Eukaryota</taxon>
        <taxon>Metazoa</taxon>
        <taxon>Ecdysozoa</taxon>
        <taxon>Arthropoda</taxon>
        <taxon>Hexapoda</taxon>
        <taxon>Insecta</taxon>
        <taxon>Pterygota</taxon>
        <taxon>Neoptera</taxon>
        <taxon>Endopterygota</taxon>
        <taxon>Hymenoptera</taxon>
        <taxon>Apocrita</taxon>
        <taxon>Aculeata</taxon>
        <taxon>Apoidea</taxon>
        <taxon>Anthophila</taxon>
        <taxon>Apidae</taxon>
        <taxon>Tetragonisca</taxon>
    </lineage>
</organism>
<evidence type="ECO:0000313" key="2">
    <source>
        <dbReference type="Proteomes" id="UP001432146"/>
    </source>
</evidence>
<dbReference type="AlphaFoldDB" id="A0AAW1AJ43"/>
<evidence type="ECO:0000313" key="1">
    <source>
        <dbReference type="EMBL" id="KAK9309087.1"/>
    </source>
</evidence>
<dbReference type="CDD" id="cd23992">
    <property type="entry name" value="PBP_GOBP"/>
    <property type="match status" value="1"/>
</dbReference>
<dbReference type="SMART" id="SM00708">
    <property type="entry name" value="PhBP"/>
    <property type="match status" value="1"/>
</dbReference>
<dbReference type="SUPFAM" id="SSF47565">
    <property type="entry name" value="Insect pheromone/odorant-binding proteins"/>
    <property type="match status" value="1"/>
</dbReference>
<gene>
    <name evidence="1" type="ORF">QLX08_001063</name>
</gene>
<dbReference type="EMBL" id="JAWNGG020000014">
    <property type="protein sequence ID" value="KAK9309087.1"/>
    <property type="molecule type" value="Genomic_DNA"/>
</dbReference>
<keyword evidence="2" id="KW-1185">Reference proteome</keyword>
<proteinExistence type="predicted"/>
<comment type="caution">
    <text evidence="1">The sequence shown here is derived from an EMBL/GenBank/DDBJ whole genome shotgun (WGS) entry which is preliminary data.</text>
</comment>
<accession>A0AAW1AJ43</accession>
<reference evidence="1 2" key="1">
    <citation type="submission" date="2024-05" db="EMBL/GenBank/DDBJ databases">
        <title>The nuclear and mitochondrial genome assemblies of Tetragonisca angustula (Apidae: Meliponini), a tiny yet remarkable pollinator in the Neotropics.</title>
        <authorList>
            <person name="Ferrari R."/>
            <person name="Ricardo P.C."/>
            <person name="Dias F.C."/>
            <person name="Araujo N.S."/>
            <person name="Soares D.O."/>
            <person name="Zhou Q.-S."/>
            <person name="Zhu C.-D."/>
            <person name="Coutinho L."/>
            <person name="Airas M.C."/>
            <person name="Batista T.M."/>
        </authorList>
    </citation>
    <scope>NUCLEOTIDE SEQUENCE [LARGE SCALE GENOMIC DNA]</scope>
    <source>
        <strain evidence="1">ASF017062</strain>
        <tissue evidence="1">Abdomen</tissue>
    </source>
</reference>